<proteinExistence type="predicted"/>
<sequence length="120" mass="13601">MLRAKQTRYPVFFLTCGTDITGQVPDVRTVSLETAVPFSRMEQLQGIVTNSLPLFTKPKWIRHIRNDQLHLWTWGNHNTGHDKVQFQKMHGVSGVISDNVGDLTKVDKKLRPRDAGASMS</sequence>
<feature type="domain" description="GP-PDE" evidence="2">
    <location>
        <begin position="1"/>
        <end position="107"/>
    </location>
</feature>
<dbReference type="EMBL" id="KK584275">
    <property type="protein sequence ID" value="KDO16189.1"/>
    <property type="molecule type" value="Genomic_DNA"/>
</dbReference>
<dbReference type="Proteomes" id="UP000030745">
    <property type="component" value="Unassembled WGS sequence"/>
</dbReference>
<evidence type="ECO:0000256" key="1">
    <source>
        <dbReference type="ARBA" id="ARBA00022801"/>
    </source>
</evidence>
<dbReference type="AlphaFoldDB" id="A0A067BCZ1"/>
<name>A0A067BCZ1_SAPPC</name>
<dbReference type="InterPro" id="IPR051578">
    <property type="entry name" value="GDPD"/>
</dbReference>
<keyword evidence="1" id="KW-0378">Hydrolase</keyword>
<protein>
    <recommendedName>
        <fullName evidence="2">GP-PDE domain-containing protein</fullName>
    </recommendedName>
</protein>
<dbReference type="GO" id="GO:0046475">
    <property type="term" value="P:glycerophospholipid catabolic process"/>
    <property type="evidence" value="ECO:0007669"/>
    <property type="project" value="TreeGrafter"/>
</dbReference>
<evidence type="ECO:0000313" key="3">
    <source>
        <dbReference type="EMBL" id="KDO16189.1"/>
    </source>
</evidence>
<dbReference type="GO" id="GO:0008081">
    <property type="term" value="F:phosphoric diester hydrolase activity"/>
    <property type="evidence" value="ECO:0007669"/>
    <property type="project" value="InterPro"/>
</dbReference>
<dbReference type="GeneID" id="24139802"/>
<accession>A0A067BCZ1</accession>
<dbReference type="SUPFAM" id="SSF51695">
    <property type="entry name" value="PLC-like phosphodiesterases"/>
    <property type="match status" value="1"/>
</dbReference>
<dbReference type="PROSITE" id="PS51704">
    <property type="entry name" value="GP_PDE"/>
    <property type="match status" value="1"/>
</dbReference>
<dbReference type="KEGG" id="spar:SPRG_18277"/>
<reference evidence="3 4" key="1">
    <citation type="journal article" date="2013" name="PLoS Genet.">
        <title>Distinctive expansion of potential virulence genes in the genome of the oomycete fish pathogen Saprolegnia parasitica.</title>
        <authorList>
            <person name="Jiang R.H."/>
            <person name="de Bruijn I."/>
            <person name="Haas B.J."/>
            <person name="Belmonte R."/>
            <person name="Lobach L."/>
            <person name="Christie J."/>
            <person name="van den Ackerveken G."/>
            <person name="Bottin A."/>
            <person name="Bulone V."/>
            <person name="Diaz-Moreno S.M."/>
            <person name="Dumas B."/>
            <person name="Fan L."/>
            <person name="Gaulin E."/>
            <person name="Govers F."/>
            <person name="Grenville-Briggs L.J."/>
            <person name="Horner N.R."/>
            <person name="Levin J.Z."/>
            <person name="Mammella M."/>
            <person name="Meijer H.J."/>
            <person name="Morris P."/>
            <person name="Nusbaum C."/>
            <person name="Oome S."/>
            <person name="Phillips A.J."/>
            <person name="van Rooyen D."/>
            <person name="Rzeszutek E."/>
            <person name="Saraiva M."/>
            <person name="Secombes C.J."/>
            <person name="Seidl M.F."/>
            <person name="Snel B."/>
            <person name="Stassen J.H."/>
            <person name="Sykes S."/>
            <person name="Tripathy S."/>
            <person name="van den Berg H."/>
            <person name="Vega-Arreguin J.C."/>
            <person name="Wawra S."/>
            <person name="Young S.K."/>
            <person name="Zeng Q."/>
            <person name="Dieguez-Uribeondo J."/>
            <person name="Russ C."/>
            <person name="Tyler B.M."/>
            <person name="van West P."/>
        </authorList>
    </citation>
    <scope>NUCLEOTIDE SEQUENCE [LARGE SCALE GENOMIC DNA]</scope>
    <source>
        <strain evidence="3 4">CBS 223.65</strain>
    </source>
</reference>
<dbReference type="PANTHER" id="PTHR22958">
    <property type="entry name" value="GLYCEROPHOSPHORYL DIESTER PHOSPHODIESTERASE"/>
    <property type="match status" value="1"/>
</dbReference>
<dbReference type="VEuPathDB" id="FungiDB:SPRG_18277"/>
<keyword evidence="4" id="KW-1185">Reference proteome</keyword>
<evidence type="ECO:0000313" key="4">
    <source>
        <dbReference type="Proteomes" id="UP000030745"/>
    </source>
</evidence>
<dbReference type="STRING" id="695850.A0A067BCZ1"/>
<dbReference type="InterPro" id="IPR017946">
    <property type="entry name" value="PLC-like_Pdiesterase_TIM-brl"/>
</dbReference>
<evidence type="ECO:0000259" key="2">
    <source>
        <dbReference type="PROSITE" id="PS51704"/>
    </source>
</evidence>
<dbReference type="InterPro" id="IPR030395">
    <property type="entry name" value="GP_PDE_dom"/>
</dbReference>
<gene>
    <name evidence="3" type="ORF">SPRG_18277</name>
</gene>
<dbReference type="Gene3D" id="3.20.20.190">
    <property type="entry name" value="Phosphatidylinositol (PI) phosphodiesterase"/>
    <property type="match status" value="1"/>
</dbReference>
<dbReference type="OrthoDB" id="69888at2759"/>
<dbReference type="PANTHER" id="PTHR22958:SF1">
    <property type="entry name" value="GLYCEROPHOSPHOCHOLINE PHOSPHODIESTERASE GPCPD1"/>
    <property type="match status" value="1"/>
</dbReference>
<organism evidence="3 4">
    <name type="scientific">Saprolegnia parasitica (strain CBS 223.65)</name>
    <dbReference type="NCBI Taxonomy" id="695850"/>
    <lineage>
        <taxon>Eukaryota</taxon>
        <taxon>Sar</taxon>
        <taxon>Stramenopiles</taxon>
        <taxon>Oomycota</taxon>
        <taxon>Saprolegniomycetes</taxon>
        <taxon>Saprolegniales</taxon>
        <taxon>Saprolegniaceae</taxon>
        <taxon>Saprolegnia</taxon>
    </lineage>
</organism>
<dbReference type="RefSeq" id="XP_012213104.1">
    <property type="nucleotide sequence ID" value="XM_012357714.1"/>
</dbReference>